<protein>
    <submittedName>
        <fullName evidence="1">Uncharacterized protein</fullName>
    </submittedName>
</protein>
<proteinExistence type="predicted"/>
<organism evidence="1 2">
    <name type="scientific">Xenopus laevis</name>
    <name type="common">African clawed frog</name>
    <dbReference type="NCBI Taxonomy" id="8355"/>
    <lineage>
        <taxon>Eukaryota</taxon>
        <taxon>Metazoa</taxon>
        <taxon>Chordata</taxon>
        <taxon>Craniata</taxon>
        <taxon>Vertebrata</taxon>
        <taxon>Euteleostomi</taxon>
        <taxon>Amphibia</taxon>
        <taxon>Batrachia</taxon>
        <taxon>Anura</taxon>
        <taxon>Pipoidea</taxon>
        <taxon>Pipidae</taxon>
        <taxon>Xenopodinae</taxon>
        <taxon>Xenopus</taxon>
        <taxon>Xenopus</taxon>
    </lineage>
</organism>
<dbReference type="AlphaFoldDB" id="A0A974DC79"/>
<dbReference type="EMBL" id="CM004470">
    <property type="protein sequence ID" value="OCT87957.1"/>
    <property type="molecule type" value="Genomic_DNA"/>
</dbReference>
<sequence length="96" mass="10845">MLFIICTQLISLRCIFRCIFRGCSKAPLHDTFYPIVSPFMEVSEGRAGLLAECASLPVPDNITSINKVPLWQDIAWSHYTAATECKCRLHRSPSQE</sequence>
<gene>
    <name evidence="1" type="ORF">XELAEV_18016586mg</name>
</gene>
<evidence type="ECO:0000313" key="2">
    <source>
        <dbReference type="Proteomes" id="UP000694892"/>
    </source>
</evidence>
<dbReference type="Proteomes" id="UP000694892">
    <property type="component" value="Chromosome 3L"/>
</dbReference>
<reference evidence="2" key="1">
    <citation type="journal article" date="2016" name="Nature">
        <title>Genome evolution in the allotetraploid frog Xenopus laevis.</title>
        <authorList>
            <person name="Session A.M."/>
            <person name="Uno Y."/>
            <person name="Kwon T."/>
            <person name="Chapman J.A."/>
            <person name="Toyoda A."/>
            <person name="Takahashi S."/>
            <person name="Fukui A."/>
            <person name="Hikosaka A."/>
            <person name="Suzuki A."/>
            <person name="Kondo M."/>
            <person name="van Heeringen S.J."/>
            <person name="Quigley I."/>
            <person name="Heinz S."/>
            <person name="Ogino H."/>
            <person name="Ochi H."/>
            <person name="Hellsten U."/>
            <person name="Lyons J.B."/>
            <person name="Simakov O."/>
            <person name="Putnam N."/>
            <person name="Stites J."/>
            <person name="Kuroki Y."/>
            <person name="Tanaka T."/>
            <person name="Michiue T."/>
            <person name="Watanabe M."/>
            <person name="Bogdanovic O."/>
            <person name="Lister R."/>
            <person name="Georgiou G."/>
            <person name="Paranjpe S.S."/>
            <person name="van Kruijsbergen I."/>
            <person name="Shu S."/>
            <person name="Carlson J."/>
            <person name="Kinoshita T."/>
            <person name="Ohta Y."/>
            <person name="Mawaribuchi S."/>
            <person name="Jenkins J."/>
            <person name="Grimwood J."/>
            <person name="Schmutz J."/>
            <person name="Mitros T."/>
            <person name="Mozaffari S.V."/>
            <person name="Suzuki Y."/>
            <person name="Haramoto Y."/>
            <person name="Yamamoto T.S."/>
            <person name="Takagi C."/>
            <person name="Heald R."/>
            <person name="Miller K."/>
            <person name="Haudenschild C."/>
            <person name="Kitzman J."/>
            <person name="Nakayama T."/>
            <person name="Izutsu Y."/>
            <person name="Robert J."/>
            <person name="Fortriede J."/>
            <person name="Burns K."/>
            <person name="Lotay V."/>
            <person name="Karimi K."/>
            <person name="Yasuoka Y."/>
            <person name="Dichmann D.S."/>
            <person name="Flajnik M.F."/>
            <person name="Houston D.W."/>
            <person name="Shendure J."/>
            <person name="DuPasquier L."/>
            <person name="Vize P.D."/>
            <person name="Zorn A.M."/>
            <person name="Ito M."/>
            <person name="Marcotte E.M."/>
            <person name="Wallingford J.B."/>
            <person name="Ito Y."/>
            <person name="Asashima M."/>
            <person name="Ueno N."/>
            <person name="Matsuda Y."/>
            <person name="Veenstra G.J."/>
            <person name="Fujiyama A."/>
            <person name="Harland R.M."/>
            <person name="Taira M."/>
            <person name="Rokhsar D.S."/>
        </authorList>
    </citation>
    <scope>NUCLEOTIDE SEQUENCE [LARGE SCALE GENOMIC DNA]</scope>
    <source>
        <strain evidence="2">J</strain>
    </source>
</reference>
<name>A0A974DC79_XENLA</name>
<accession>A0A974DC79</accession>
<evidence type="ECO:0000313" key="1">
    <source>
        <dbReference type="EMBL" id="OCT87957.1"/>
    </source>
</evidence>